<dbReference type="RefSeq" id="WP_053072431.1">
    <property type="nucleotide sequence ID" value="NZ_BSED01000097.1"/>
</dbReference>
<evidence type="ECO:0000313" key="2">
    <source>
        <dbReference type="Proteomes" id="UP000076510"/>
    </source>
</evidence>
<dbReference type="AlphaFoldDB" id="A0A161RV28"/>
<sequence>MIIVLSLLLGALSYYSVISFLEVKEDIVRKPALVQLNILMVIPIVAIAILSFVVYHLHTHLEDRISHALLVLSLWLLCTTALFIIRNAGNRRLSVIILALISMVAAIAMTPIDFYNTVFEGPHYGLPIGISIFFIILVYINWFRMARSITAAT</sequence>
<gene>
    <name evidence="1" type="ORF">AV649_15055</name>
</gene>
<name>A0A161RV28_9BACI</name>
<dbReference type="Proteomes" id="UP000076510">
    <property type="component" value="Unassembled WGS sequence"/>
</dbReference>
<comment type="caution">
    <text evidence="1">The sequence shown here is derived from an EMBL/GenBank/DDBJ whole genome shotgun (WGS) entry which is preliminary data.</text>
</comment>
<reference evidence="2" key="1">
    <citation type="submission" date="2016-01" db="EMBL/GenBank/DDBJ databases">
        <title>Whole genome sequencing of Bhargavaea cecembensis T14.</title>
        <authorList>
            <person name="Hong K.W."/>
        </authorList>
    </citation>
    <scope>NUCLEOTIDE SEQUENCE [LARGE SCALE GENOMIC DNA]</scope>
    <source>
        <strain evidence="2">M19</strain>
    </source>
</reference>
<dbReference type="EMBL" id="LQQY01000009">
    <property type="protein sequence ID" value="KZE50708.1"/>
    <property type="molecule type" value="Genomic_DNA"/>
</dbReference>
<organism evidence="1 2">
    <name type="scientific">Rossellomorea marisflavi</name>
    <dbReference type="NCBI Taxonomy" id="189381"/>
    <lineage>
        <taxon>Bacteria</taxon>
        <taxon>Bacillati</taxon>
        <taxon>Bacillota</taxon>
        <taxon>Bacilli</taxon>
        <taxon>Bacillales</taxon>
        <taxon>Bacillaceae</taxon>
        <taxon>Rossellomorea</taxon>
    </lineage>
</organism>
<protein>
    <submittedName>
        <fullName evidence="1">Uncharacterized protein</fullName>
    </submittedName>
</protein>
<evidence type="ECO:0000313" key="1">
    <source>
        <dbReference type="EMBL" id="KZE50708.1"/>
    </source>
</evidence>
<proteinExistence type="predicted"/>
<accession>A0A161RV28</accession>
<dbReference type="OrthoDB" id="2937783at2"/>